<name>A0A506U7U0_9HYPH</name>
<reference evidence="5 6" key="1">
    <citation type="submission" date="2019-06" db="EMBL/GenBank/DDBJ databases">
        <authorList>
            <person name="Li M."/>
        </authorList>
    </citation>
    <scope>NUCLEOTIDE SEQUENCE [LARGE SCALE GENOMIC DNA]</scope>
    <source>
        <strain evidence="5 6">BGMRC2036</strain>
    </source>
</reference>
<dbReference type="CDD" id="cd07377">
    <property type="entry name" value="WHTH_GntR"/>
    <property type="match status" value="1"/>
</dbReference>
<dbReference type="InterPro" id="IPR000524">
    <property type="entry name" value="Tscrpt_reg_HTH_GntR"/>
</dbReference>
<keyword evidence="3" id="KW-0804">Transcription</keyword>
<dbReference type="SMART" id="SM00345">
    <property type="entry name" value="HTH_GNTR"/>
    <property type="match status" value="1"/>
</dbReference>
<dbReference type="PRINTS" id="PR00035">
    <property type="entry name" value="HTHGNTR"/>
</dbReference>
<evidence type="ECO:0000256" key="1">
    <source>
        <dbReference type="ARBA" id="ARBA00023015"/>
    </source>
</evidence>
<dbReference type="RefSeq" id="WP_141149846.1">
    <property type="nucleotide sequence ID" value="NZ_VHLG01000010.1"/>
</dbReference>
<dbReference type="AlphaFoldDB" id="A0A506U7U0"/>
<dbReference type="GO" id="GO:0003700">
    <property type="term" value="F:DNA-binding transcription factor activity"/>
    <property type="evidence" value="ECO:0007669"/>
    <property type="project" value="InterPro"/>
</dbReference>
<dbReference type="OrthoDB" id="9808698at2"/>
<dbReference type="GO" id="GO:0045892">
    <property type="term" value="P:negative regulation of DNA-templated transcription"/>
    <property type="evidence" value="ECO:0007669"/>
    <property type="project" value="TreeGrafter"/>
</dbReference>
<dbReference type="SMART" id="SM00866">
    <property type="entry name" value="UTRA"/>
    <property type="match status" value="1"/>
</dbReference>
<keyword evidence="6" id="KW-1185">Reference proteome</keyword>
<dbReference type="InterPro" id="IPR036388">
    <property type="entry name" value="WH-like_DNA-bd_sf"/>
</dbReference>
<dbReference type="EMBL" id="VHLG01000010">
    <property type="protein sequence ID" value="TPW29171.1"/>
    <property type="molecule type" value="Genomic_DNA"/>
</dbReference>
<dbReference type="Proteomes" id="UP000318801">
    <property type="component" value="Unassembled WGS sequence"/>
</dbReference>
<feature type="domain" description="HTH gntR-type" evidence="4">
    <location>
        <begin position="3"/>
        <end position="71"/>
    </location>
</feature>
<evidence type="ECO:0000256" key="3">
    <source>
        <dbReference type="ARBA" id="ARBA00023163"/>
    </source>
</evidence>
<dbReference type="InterPro" id="IPR036390">
    <property type="entry name" value="WH_DNA-bd_sf"/>
</dbReference>
<dbReference type="SUPFAM" id="SSF64288">
    <property type="entry name" value="Chorismate lyase-like"/>
    <property type="match status" value="1"/>
</dbReference>
<dbReference type="Pfam" id="PF07702">
    <property type="entry name" value="UTRA"/>
    <property type="match status" value="1"/>
</dbReference>
<dbReference type="InterPro" id="IPR011663">
    <property type="entry name" value="UTRA"/>
</dbReference>
<organism evidence="5 6">
    <name type="scientific">Martelella alba</name>
    <dbReference type="NCBI Taxonomy" id="2590451"/>
    <lineage>
        <taxon>Bacteria</taxon>
        <taxon>Pseudomonadati</taxon>
        <taxon>Pseudomonadota</taxon>
        <taxon>Alphaproteobacteria</taxon>
        <taxon>Hyphomicrobiales</taxon>
        <taxon>Aurantimonadaceae</taxon>
        <taxon>Martelella</taxon>
    </lineage>
</organism>
<dbReference type="SUPFAM" id="SSF46785">
    <property type="entry name" value="Winged helix' DNA-binding domain"/>
    <property type="match status" value="1"/>
</dbReference>
<comment type="caution">
    <text evidence="5">The sequence shown here is derived from an EMBL/GenBank/DDBJ whole genome shotgun (WGS) entry which is preliminary data.</text>
</comment>
<dbReference type="Gene3D" id="3.40.1410.10">
    <property type="entry name" value="Chorismate lyase-like"/>
    <property type="match status" value="1"/>
</dbReference>
<proteinExistence type="predicted"/>
<keyword evidence="1" id="KW-0805">Transcription regulation</keyword>
<dbReference type="PROSITE" id="PS50949">
    <property type="entry name" value="HTH_GNTR"/>
    <property type="match status" value="1"/>
</dbReference>
<dbReference type="InterPro" id="IPR028978">
    <property type="entry name" value="Chorismate_lyase_/UTRA_dom_sf"/>
</dbReference>
<dbReference type="Gene3D" id="1.10.10.10">
    <property type="entry name" value="Winged helix-like DNA-binding domain superfamily/Winged helix DNA-binding domain"/>
    <property type="match status" value="1"/>
</dbReference>
<evidence type="ECO:0000256" key="2">
    <source>
        <dbReference type="ARBA" id="ARBA00023125"/>
    </source>
</evidence>
<keyword evidence="2" id="KW-0238">DNA-binding</keyword>
<gene>
    <name evidence="5" type="ORF">FJU08_15080</name>
</gene>
<dbReference type="PANTHER" id="PTHR44846">
    <property type="entry name" value="MANNOSYL-D-GLYCERATE TRANSPORT/METABOLISM SYSTEM REPRESSOR MNGR-RELATED"/>
    <property type="match status" value="1"/>
</dbReference>
<dbReference type="InterPro" id="IPR050679">
    <property type="entry name" value="Bact_HTH_transcr_reg"/>
</dbReference>
<evidence type="ECO:0000259" key="4">
    <source>
        <dbReference type="PROSITE" id="PS50949"/>
    </source>
</evidence>
<dbReference type="PANTHER" id="PTHR44846:SF1">
    <property type="entry name" value="MANNOSYL-D-GLYCERATE TRANSPORT_METABOLISM SYSTEM REPRESSOR MNGR-RELATED"/>
    <property type="match status" value="1"/>
</dbReference>
<protein>
    <submittedName>
        <fullName evidence="5">GntR family transcriptional regulator</fullName>
    </submittedName>
</protein>
<sequence length="241" mass="26762">MSAPRHKTLTRSLRDSIVGGKWKVGERLPPEVDFATECGVSRTTLRRALSELESEGLVERRKRVGTVIASQTPQQHFRMMTNGMSELLQVTRETVLDIWSTRHVENGSIAMLGNHESTTGYWLEIVGVRRMPGRIRPFSWSKMYVTGAYAGIEPALSRQNLGSVYALIEEIFSCPIARLTQSVDAIACPTIAADAIGLTPGTPALSIDAELFDAKGQLVEISQAIYDPTRFRVRSDVWLDK</sequence>
<evidence type="ECO:0000313" key="5">
    <source>
        <dbReference type="EMBL" id="TPW29171.1"/>
    </source>
</evidence>
<accession>A0A506U7U0</accession>
<evidence type="ECO:0000313" key="6">
    <source>
        <dbReference type="Proteomes" id="UP000318801"/>
    </source>
</evidence>
<dbReference type="Pfam" id="PF00392">
    <property type="entry name" value="GntR"/>
    <property type="match status" value="1"/>
</dbReference>
<dbReference type="GO" id="GO:0003677">
    <property type="term" value="F:DNA binding"/>
    <property type="evidence" value="ECO:0007669"/>
    <property type="project" value="UniProtKB-KW"/>
</dbReference>